<name>A0A652YUF7_NOCGL</name>
<dbReference type="GO" id="GO:0003700">
    <property type="term" value="F:DNA-binding transcription factor activity"/>
    <property type="evidence" value="ECO:0007669"/>
    <property type="project" value="InterPro"/>
</dbReference>
<dbReference type="AlphaFoldDB" id="A0A652YUF7"/>
<dbReference type="EMBL" id="VNIQ01000002">
    <property type="protein sequence ID" value="TYQ06554.1"/>
    <property type="molecule type" value="Genomic_DNA"/>
</dbReference>
<dbReference type="InterPro" id="IPR036388">
    <property type="entry name" value="WH-like_DNA-bd_sf"/>
</dbReference>
<dbReference type="InterPro" id="IPR052526">
    <property type="entry name" value="HTH-type_Bedaq_tolerance"/>
</dbReference>
<reference evidence="2" key="1">
    <citation type="submission" date="2019-07" db="EMBL/GenBank/DDBJ databases">
        <title>Genomic Encyclopedia of Type Strains, Phase IV (KMG-IV): sequencing the most valuable type-strain genomes for metagenomic binning, comparative biology and taxonomic classification.</title>
        <authorList>
            <person name="Goeker M."/>
        </authorList>
    </citation>
    <scope>NUCLEOTIDE SEQUENCE</scope>
    <source>
        <strain evidence="2">DSM 44596</strain>
    </source>
</reference>
<dbReference type="PROSITE" id="PS50995">
    <property type="entry name" value="HTH_MARR_2"/>
    <property type="match status" value="1"/>
</dbReference>
<evidence type="ECO:0000313" key="2">
    <source>
        <dbReference type="EMBL" id="TYQ06554.1"/>
    </source>
</evidence>
<dbReference type="PANTHER" id="PTHR39515:SF2">
    <property type="entry name" value="HTH-TYPE TRANSCRIPTIONAL REGULATOR RV0880"/>
    <property type="match status" value="1"/>
</dbReference>
<dbReference type="InterPro" id="IPR036390">
    <property type="entry name" value="WH_DNA-bd_sf"/>
</dbReference>
<accession>A0A652YUF7</accession>
<sequence>MTQHEIDALAEDLGVFARRLHSERIGPHLSATHVHALGHLDRHGPMTAKSLAQLERVTPQSVAKAIATLQARGLVTRRSDPSDGRAHLIDLTDAGASALRDDRRLRNRWLTEAIHAECTDAERDLLWIAGRILRRVGNSPLAPPDTLP</sequence>
<keyword evidence="2" id="KW-0238">DNA-binding</keyword>
<gene>
    <name evidence="2" type="ORF">FNL38_102694</name>
</gene>
<dbReference type="PANTHER" id="PTHR39515">
    <property type="entry name" value="CONSERVED PROTEIN"/>
    <property type="match status" value="1"/>
</dbReference>
<dbReference type="InterPro" id="IPR000835">
    <property type="entry name" value="HTH_MarR-typ"/>
</dbReference>
<dbReference type="SUPFAM" id="SSF46785">
    <property type="entry name" value="Winged helix' DNA-binding domain"/>
    <property type="match status" value="1"/>
</dbReference>
<comment type="caution">
    <text evidence="2">The sequence shown here is derived from an EMBL/GenBank/DDBJ whole genome shotgun (WGS) entry which is preliminary data.</text>
</comment>
<dbReference type="Gene3D" id="1.10.287.100">
    <property type="match status" value="1"/>
</dbReference>
<organism evidence="2">
    <name type="scientific">Nocardia globerula</name>
    <dbReference type="NCBI Taxonomy" id="1818"/>
    <lineage>
        <taxon>Bacteria</taxon>
        <taxon>Bacillati</taxon>
        <taxon>Actinomycetota</taxon>
        <taxon>Actinomycetes</taxon>
        <taxon>Mycobacteriales</taxon>
        <taxon>Nocardiaceae</taxon>
        <taxon>Nocardia</taxon>
    </lineage>
</organism>
<proteinExistence type="predicted"/>
<dbReference type="GO" id="GO:0003677">
    <property type="term" value="F:DNA binding"/>
    <property type="evidence" value="ECO:0007669"/>
    <property type="project" value="UniProtKB-KW"/>
</dbReference>
<dbReference type="SMART" id="SM00347">
    <property type="entry name" value="HTH_MARR"/>
    <property type="match status" value="1"/>
</dbReference>
<dbReference type="Pfam" id="PF12802">
    <property type="entry name" value="MarR_2"/>
    <property type="match status" value="1"/>
</dbReference>
<feature type="domain" description="HTH marR-type" evidence="1">
    <location>
        <begin position="1"/>
        <end position="134"/>
    </location>
</feature>
<evidence type="ECO:0000259" key="1">
    <source>
        <dbReference type="PROSITE" id="PS50995"/>
    </source>
</evidence>
<dbReference type="Gene3D" id="1.10.10.10">
    <property type="entry name" value="Winged helix-like DNA-binding domain superfamily/Winged helix DNA-binding domain"/>
    <property type="match status" value="1"/>
</dbReference>
<protein>
    <submittedName>
        <fullName evidence="2">DNA-binding MarR family transcriptional regulator</fullName>
    </submittedName>
</protein>